<dbReference type="KEGG" id="vg:54998577"/>
<dbReference type="EMBL" id="MH479913">
    <property type="protein sequence ID" value="AXN53424.1"/>
    <property type="molecule type" value="Genomic_DNA"/>
</dbReference>
<evidence type="ECO:0000313" key="2">
    <source>
        <dbReference type="Proteomes" id="UP000259952"/>
    </source>
</evidence>
<evidence type="ECO:0000313" key="1">
    <source>
        <dbReference type="EMBL" id="AXN53424.1"/>
    </source>
</evidence>
<proteinExistence type="predicted"/>
<accession>A0A346FCG0</accession>
<dbReference type="RefSeq" id="YP_009807557.1">
    <property type="nucleotide sequence ID" value="NC_048027.1"/>
</dbReference>
<reference evidence="1 2" key="1">
    <citation type="submission" date="2018-06" db="EMBL/GenBank/DDBJ databases">
        <authorList>
            <person name="Searcy Z.E."/>
            <person name="Delesalle V.A."/>
            <person name="Garlena R.A."/>
            <person name="Russell D.A."/>
            <person name="Pope W.H."/>
            <person name="Jacobs-Sera D."/>
            <person name="Hatfull G.F."/>
        </authorList>
    </citation>
    <scope>NUCLEOTIDE SEQUENCE [LARGE SCALE GENOMIC DNA]</scope>
</reference>
<keyword evidence="2" id="KW-1185">Reference proteome</keyword>
<organism evidence="1 2">
    <name type="scientific">Gordonia phage Fryberger</name>
    <dbReference type="NCBI Taxonomy" id="2250392"/>
    <lineage>
        <taxon>Viruses</taxon>
        <taxon>Duplodnaviria</taxon>
        <taxon>Heunggongvirae</taxon>
        <taxon>Uroviricota</taxon>
        <taxon>Caudoviricetes</taxon>
        <taxon>Ronaldovirus</taxon>
        <taxon>Ronaldovirus fryberger</taxon>
    </lineage>
</organism>
<dbReference type="GeneID" id="54998577"/>
<protein>
    <submittedName>
        <fullName evidence="1">Uncharacterized protein</fullName>
    </submittedName>
</protein>
<name>A0A346FCG0_9CAUD</name>
<sequence>MATVVQNIFDSVEIKCSSCSEEMEIHDDYSIRVIERPNGTAHSATRHEQIRYLFCSKECCARWLLED</sequence>
<gene>
    <name evidence="1" type="primary">5</name>
    <name evidence="1" type="ORF">SEA_FRYBERGER_5</name>
</gene>
<dbReference type="Proteomes" id="UP000259952">
    <property type="component" value="Segment"/>
</dbReference>